<dbReference type="EMBL" id="WNAL01000004">
    <property type="protein sequence ID" value="MTR80658.1"/>
    <property type="molecule type" value="Genomic_DNA"/>
</dbReference>
<accession>A0A173TDU7</accession>
<dbReference type="GO" id="GO:0006935">
    <property type="term" value="P:chemotaxis"/>
    <property type="evidence" value="ECO:0007669"/>
    <property type="project" value="UniProtKB-KW"/>
</dbReference>
<dbReference type="AlphaFoldDB" id="A0A173TDU7"/>
<evidence type="ECO:0000313" key="9">
    <source>
        <dbReference type="Proteomes" id="UP000095495"/>
    </source>
</evidence>
<evidence type="ECO:0000256" key="4">
    <source>
        <dbReference type="SAM" id="Phobius"/>
    </source>
</evidence>
<evidence type="ECO:0000313" key="7">
    <source>
        <dbReference type="EMBL" id="CUN00105.1"/>
    </source>
</evidence>
<keyword evidence="4" id="KW-0472">Membrane</keyword>
<dbReference type="SMART" id="SM00304">
    <property type="entry name" value="HAMP"/>
    <property type="match status" value="1"/>
</dbReference>
<dbReference type="CDD" id="cd06225">
    <property type="entry name" value="HAMP"/>
    <property type="match status" value="1"/>
</dbReference>
<feature type="domain" description="HAMP" evidence="6">
    <location>
        <begin position="212"/>
        <end position="270"/>
    </location>
</feature>
<dbReference type="EMBL" id="CYXV01000008">
    <property type="protein sequence ID" value="CUN00105.1"/>
    <property type="molecule type" value="Genomic_DNA"/>
</dbReference>
<keyword evidence="1" id="KW-0145">Chemotaxis</keyword>
<dbReference type="Proteomes" id="UP000095495">
    <property type="component" value="Unassembled WGS sequence"/>
</dbReference>
<comment type="similarity">
    <text evidence="2">Belongs to the methyl-accepting chemotaxis (MCP) protein family.</text>
</comment>
<sequence length="577" mass="64398">MKKIGSKVLLMMVLFVVIFGLNTITSVRSQNRVKRSGLEITEQYIPIQTEIFTIQKSMERGQKYLNIISLYDNAELRQQLEGSLAEEVSTITESEKKIDVYLKDNNNTKLKDAIKKYEEFLDKVLLQFSTIQEYVDTGDFAQASIALGSDFQNLVRDMGEKTETNLTENLEGGISEQSKLYNQAVDMNIQVTKILFVIFIMVSVVVLLIMRRTVSKPASAASCQLDHIIDDINKKKGDLTKRITVRSHDEIGQLSEGINNFIIQLQMVIRKVHHQSESMQNSLGVMNTEVNSSSENVNYIATTMEEITASMEEIASSIEGLMKNTHEILEFVNNVGDQTKEGVSISSDIKALAIGVKEETEKKKNEISNLINEKQNALFSSIEASRQITNINNLTNDILDIASQTNLLALNASIEAARAGEVGKGFAVVAEEIRQLAENSKNTANDIQSISVEVISAVNQLMENAQNLMYFVQNRIMSDYVGFEGATDTYYEKAEHMDSVMAVFNDNISALHKVMAEMNNGITNISTVVEENAQGISSATENVSDLANSITNIRQQATENVDSSKHLMEEMNRFQKI</sequence>
<proteinExistence type="inferred from homology"/>
<dbReference type="GO" id="GO:0005886">
    <property type="term" value="C:plasma membrane"/>
    <property type="evidence" value="ECO:0007669"/>
    <property type="project" value="TreeGrafter"/>
</dbReference>
<name>A0A173TDU7_9FIRM</name>
<evidence type="ECO:0000259" key="5">
    <source>
        <dbReference type="PROSITE" id="PS50111"/>
    </source>
</evidence>
<dbReference type="GO" id="GO:0007165">
    <property type="term" value="P:signal transduction"/>
    <property type="evidence" value="ECO:0007669"/>
    <property type="project" value="UniProtKB-KW"/>
</dbReference>
<evidence type="ECO:0000259" key="6">
    <source>
        <dbReference type="PROSITE" id="PS50885"/>
    </source>
</evidence>
<dbReference type="SMART" id="SM00283">
    <property type="entry name" value="MA"/>
    <property type="match status" value="1"/>
</dbReference>
<evidence type="ECO:0000256" key="1">
    <source>
        <dbReference type="ARBA" id="ARBA00022500"/>
    </source>
</evidence>
<dbReference type="PANTHER" id="PTHR43531">
    <property type="entry name" value="PROTEIN ICFG"/>
    <property type="match status" value="1"/>
</dbReference>
<evidence type="ECO:0000313" key="8">
    <source>
        <dbReference type="EMBL" id="MTR80658.1"/>
    </source>
</evidence>
<dbReference type="PROSITE" id="PS50111">
    <property type="entry name" value="CHEMOTAXIS_TRANSDUC_2"/>
    <property type="match status" value="1"/>
</dbReference>
<reference evidence="8 10" key="2">
    <citation type="journal article" date="2019" name="Nat. Med.">
        <title>A library of human gut bacterial isolates paired with longitudinal multiomics data enables mechanistic microbiome research.</title>
        <authorList>
            <person name="Poyet M."/>
            <person name="Groussin M."/>
            <person name="Gibbons S.M."/>
            <person name="Avila-Pacheco J."/>
            <person name="Jiang X."/>
            <person name="Kearney S.M."/>
            <person name="Perrotta A.R."/>
            <person name="Berdy B."/>
            <person name="Zhao S."/>
            <person name="Lieberman T.D."/>
            <person name="Swanson P.K."/>
            <person name="Smith M."/>
            <person name="Roesemann S."/>
            <person name="Alexander J.E."/>
            <person name="Rich S.A."/>
            <person name="Livny J."/>
            <person name="Vlamakis H."/>
            <person name="Clish C."/>
            <person name="Bullock K."/>
            <person name="Deik A."/>
            <person name="Scott J."/>
            <person name="Pierce K.A."/>
            <person name="Xavier R.J."/>
            <person name="Alm E.J."/>
        </authorList>
    </citation>
    <scope>NUCLEOTIDE SEQUENCE [LARGE SCALE GENOMIC DNA]</scope>
    <source>
        <strain evidence="8 10">BIOML-A1</strain>
    </source>
</reference>
<dbReference type="RefSeq" id="WP_055262830.1">
    <property type="nucleotide sequence ID" value="NZ_CP184331.1"/>
</dbReference>
<dbReference type="PROSITE" id="PS50885">
    <property type="entry name" value="HAMP"/>
    <property type="match status" value="1"/>
</dbReference>
<dbReference type="GO" id="GO:0004888">
    <property type="term" value="F:transmembrane signaling receptor activity"/>
    <property type="evidence" value="ECO:0007669"/>
    <property type="project" value="TreeGrafter"/>
</dbReference>
<dbReference type="Proteomes" id="UP000446657">
    <property type="component" value="Unassembled WGS sequence"/>
</dbReference>
<evidence type="ECO:0000256" key="3">
    <source>
        <dbReference type="PROSITE-ProRule" id="PRU00284"/>
    </source>
</evidence>
<feature type="domain" description="Methyl-accepting transducer" evidence="5">
    <location>
        <begin position="275"/>
        <end position="547"/>
    </location>
</feature>
<protein>
    <submittedName>
        <fullName evidence="7">Methyl-accepting chemotaxis protein 4</fullName>
    </submittedName>
</protein>
<keyword evidence="4" id="KW-1133">Transmembrane helix</keyword>
<keyword evidence="3" id="KW-0807">Transducer</keyword>
<feature type="transmembrane region" description="Helical" evidence="4">
    <location>
        <begin position="191"/>
        <end position="210"/>
    </location>
</feature>
<reference evidence="7 9" key="1">
    <citation type="submission" date="2015-09" db="EMBL/GenBank/DDBJ databases">
        <authorList>
            <consortium name="Pathogen Informatics"/>
        </authorList>
    </citation>
    <scope>NUCLEOTIDE SEQUENCE [LARGE SCALE GENOMIC DNA]</scope>
    <source>
        <strain evidence="7 9">2789STDY5608863</strain>
    </source>
</reference>
<keyword evidence="4" id="KW-0812">Transmembrane</keyword>
<gene>
    <name evidence="7" type="primary">mcp4_5</name>
    <name evidence="7" type="ORF">ERS852420_02057</name>
    <name evidence="8" type="ORF">GMD30_02825</name>
</gene>
<dbReference type="SUPFAM" id="SSF58104">
    <property type="entry name" value="Methyl-accepting chemotaxis protein (MCP) signaling domain"/>
    <property type="match status" value="1"/>
</dbReference>
<dbReference type="PANTHER" id="PTHR43531:SF11">
    <property type="entry name" value="METHYL-ACCEPTING CHEMOTAXIS PROTEIN 3"/>
    <property type="match status" value="1"/>
</dbReference>
<dbReference type="Pfam" id="PF00672">
    <property type="entry name" value="HAMP"/>
    <property type="match status" value="1"/>
</dbReference>
<dbReference type="Gene3D" id="1.10.287.950">
    <property type="entry name" value="Methyl-accepting chemotaxis protein"/>
    <property type="match status" value="1"/>
</dbReference>
<dbReference type="InterPro" id="IPR003660">
    <property type="entry name" value="HAMP_dom"/>
</dbReference>
<dbReference type="Pfam" id="PF00015">
    <property type="entry name" value="MCPsignal"/>
    <property type="match status" value="1"/>
</dbReference>
<evidence type="ECO:0000313" key="10">
    <source>
        <dbReference type="Proteomes" id="UP000446657"/>
    </source>
</evidence>
<dbReference type="InterPro" id="IPR004089">
    <property type="entry name" value="MCPsignal_dom"/>
</dbReference>
<evidence type="ECO:0000256" key="2">
    <source>
        <dbReference type="ARBA" id="ARBA00029447"/>
    </source>
</evidence>
<dbReference type="InterPro" id="IPR051310">
    <property type="entry name" value="MCP_chemotaxis"/>
</dbReference>
<organism evidence="7 9">
    <name type="scientific">Roseburia faecis</name>
    <dbReference type="NCBI Taxonomy" id="301302"/>
    <lineage>
        <taxon>Bacteria</taxon>
        <taxon>Bacillati</taxon>
        <taxon>Bacillota</taxon>
        <taxon>Clostridia</taxon>
        <taxon>Lachnospirales</taxon>
        <taxon>Lachnospiraceae</taxon>
        <taxon>Roseburia</taxon>
    </lineage>
</organism>